<keyword evidence="1" id="KW-1133">Transmembrane helix</keyword>
<comment type="caution">
    <text evidence="2">The sequence shown here is derived from an EMBL/GenBank/DDBJ whole genome shotgun (WGS) entry which is preliminary data.</text>
</comment>
<accession>A0A1X1WL79</accession>
<keyword evidence="1" id="KW-0472">Membrane</keyword>
<sequence length="96" mass="10633">MTRNAQFLLSNSILPGATVSTREEGETVTYQLKMAIFAMALVVVVSGAILGSWLYLEFEHSNDRQELVDCIRTETVAEAREPAMQVIEASILECQP</sequence>
<dbReference type="EMBL" id="LQPC01000031">
    <property type="protein sequence ID" value="ORV87357.1"/>
    <property type="molecule type" value="Genomic_DNA"/>
</dbReference>
<evidence type="ECO:0000313" key="3">
    <source>
        <dbReference type="Proteomes" id="UP000193622"/>
    </source>
</evidence>
<name>A0A1X1WL79_MYCIR</name>
<protein>
    <submittedName>
        <fullName evidence="2">Uncharacterized protein</fullName>
    </submittedName>
</protein>
<gene>
    <name evidence="2" type="ORF">AWC12_17145</name>
</gene>
<proteinExistence type="predicted"/>
<organism evidence="2 3">
    <name type="scientific">Mycolicibacterium iranicum</name>
    <name type="common">Mycobacterium iranicum</name>
    <dbReference type="NCBI Taxonomy" id="912594"/>
    <lineage>
        <taxon>Bacteria</taxon>
        <taxon>Bacillati</taxon>
        <taxon>Actinomycetota</taxon>
        <taxon>Actinomycetes</taxon>
        <taxon>Mycobacteriales</taxon>
        <taxon>Mycobacteriaceae</taxon>
        <taxon>Mycolicibacterium</taxon>
    </lineage>
</organism>
<evidence type="ECO:0000256" key="1">
    <source>
        <dbReference type="SAM" id="Phobius"/>
    </source>
</evidence>
<evidence type="ECO:0000313" key="2">
    <source>
        <dbReference type="EMBL" id="ORV87357.1"/>
    </source>
</evidence>
<dbReference type="Proteomes" id="UP000193622">
    <property type="component" value="Unassembled WGS sequence"/>
</dbReference>
<reference evidence="2 3" key="1">
    <citation type="submission" date="2016-01" db="EMBL/GenBank/DDBJ databases">
        <title>The new phylogeny of the genus Mycobacterium.</title>
        <authorList>
            <person name="Tarcisio F."/>
            <person name="Conor M."/>
            <person name="Antonella G."/>
            <person name="Elisabetta G."/>
            <person name="Giulia F.S."/>
            <person name="Sara T."/>
            <person name="Anna F."/>
            <person name="Clotilde B."/>
            <person name="Roberto B."/>
            <person name="Veronica D.S."/>
            <person name="Fabio R."/>
            <person name="Monica P."/>
            <person name="Olivier J."/>
            <person name="Enrico T."/>
            <person name="Nicola S."/>
        </authorList>
    </citation>
    <scope>NUCLEOTIDE SEQUENCE [LARGE SCALE GENOMIC DNA]</scope>
    <source>
        <strain evidence="2 3">DSM 45541</strain>
    </source>
</reference>
<feature type="transmembrane region" description="Helical" evidence="1">
    <location>
        <begin position="34"/>
        <end position="56"/>
    </location>
</feature>
<dbReference type="AlphaFoldDB" id="A0A1X1WL79"/>
<keyword evidence="1" id="KW-0812">Transmembrane</keyword>